<protein>
    <submittedName>
        <fullName evidence="1">Uncharacterized protein</fullName>
    </submittedName>
</protein>
<dbReference type="Proteomes" id="UP000218209">
    <property type="component" value="Unassembled WGS sequence"/>
</dbReference>
<feature type="non-terminal residue" evidence="1">
    <location>
        <position position="231"/>
    </location>
</feature>
<evidence type="ECO:0000313" key="2">
    <source>
        <dbReference type="Proteomes" id="UP000218209"/>
    </source>
</evidence>
<proteinExistence type="predicted"/>
<dbReference type="AlphaFoldDB" id="A0A1X6NI05"/>
<accession>A0A1X6NI05</accession>
<gene>
    <name evidence="1" type="ORF">BU14_3152s0001</name>
</gene>
<organism evidence="1 2">
    <name type="scientific">Porphyra umbilicalis</name>
    <name type="common">Purple laver</name>
    <name type="synonym">Red alga</name>
    <dbReference type="NCBI Taxonomy" id="2786"/>
    <lineage>
        <taxon>Eukaryota</taxon>
        <taxon>Rhodophyta</taxon>
        <taxon>Bangiophyceae</taxon>
        <taxon>Bangiales</taxon>
        <taxon>Bangiaceae</taxon>
        <taxon>Porphyra</taxon>
    </lineage>
</organism>
<reference evidence="1 2" key="1">
    <citation type="submission" date="2017-03" db="EMBL/GenBank/DDBJ databases">
        <title>WGS assembly of Porphyra umbilicalis.</title>
        <authorList>
            <person name="Brawley S.H."/>
            <person name="Blouin N.A."/>
            <person name="Ficko-Blean E."/>
            <person name="Wheeler G.L."/>
            <person name="Lohr M."/>
            <person name="Goodson H.V."/>
            <person name="Jenkins J.W."/>
            <person name="Blaby-Haas C.E."/>
            <person name="Helliwell K.E."/>
            <person name="Chan C."/>
            <person name="Marriage T."/>
            <person name="Bhattacharya D."/>
            <person name="Klein A.S."/>
            <person name="Badis Y."/>
            <person name="Brodie J."/>
            <person name="Cao Y."/>
            <person name="Collen J."/>
            <person name="Dittami S.M."/>
            <person name="Gachon C.M."/>
            <person name="Green B.R."/>
            <person name="Karpowicz S."/>
            <person name="Kim J.W."/>
            <person name="Kudahl U."/>
            <person name="Lin S."/>
            <person name="Michel G."/>
            <person name="Mittag M."/>
            <person name="Olson B.J."/>
            <person name="Pangilinan J."/>
            <person name="Peng Y."/>
            <person name="Qiu H."/>
            <person name="Shu S."/>
            <person name="Singer J.T."/>
            <person name="Smith A.G."/>
            <person name="Sprecher B.N."/>
            <person name="Wagner V."/>
            <person name="Wang W."/>
            <person name="Wang Z.-Y."/>
            <person name="Yan J."/>
            <person name="Yarish C."/>
            <person name="Zoeuner-Riek S."/>
            <person name="Zhuang Y."/>
            <person name="Zou Y."/>
            <person name="Lindquist E.A."/>
            <person name="Grimwood J."/>
            <person name="Barry K."/>
            <person name="Rokhsar D.S."/>
            <person name="Schmutz J."/>
            <person name="Stiller J.W."/>
            <person name="Grossman A.R."/>
            <person name="Prochnik S.E."/>
        </authorList>
    </citation>
    <scope>NUCLEOTIDE SEQUENCE [LARGE SCALE GENOMIC DNA]</scope>
    <source>
        <strain evidence="1">4086291</strain>
    </source>
</reference>
<sequence length="231" mass="24362">MLLAPFASVNGVTLGYAQMDVKYHRDIFGHGGLPRNHAYRFVFDETTGQILFGATNPDGTKFMCWLRTRERRPTGGGRPTRRRSRSMVVLSAPPAPGALPEFMLHRTDIEEDIVDADPTRAPPLAPTAAAAAERGAAGPIAAAAEAVVWPQPLSRSRPQPPAEWAPAAVSTSSFASLNDEVLTFLDGSLAGGSAGGVSTVFPAADLPPSVFTLPELLPTPPPSPSLSQILS</sequence>
<dbReference type="EMBL" id="KV920848">
    <property type="protein sequence ID" value="OSX68245.1"/>
    <property type="molecule type" value="Genomic_DNA"/>
</dbReference>
<name>A0A1X6NI05_PORUM</name>
<evidence type="ECO:0000313" key="1">
    <source>
        <dbReference type="EMBL" id="OSX68245.1"/>
    </source>
</evidence>
<keyword evidence="2" id="KW-1185">Reference proteome</keyword>